<keyword evidence="3 12" id="KW-0808">Transferase</keyword>
<evidence type="ECO:0000259" key="13">
    <source>
        <dbReference type="PROSITE" id="PS51800"/>
    </source>
</evidence>
<dbReference type="OrthoDB" id="258806at2759"/>
<evidence type="ECO:0000256" key="8">
    <source>
        <dbReference type="ARBA" id="ARBA00022833"/>
    </source>
</evidence>
<keyword evidence="6 12" id="KW-0479">Metal-binding</keyword>
<dbReference type="GO" id="GO:0008270">
    <property type="term" value="F:zinc ion binding"/>
    <property type="evidence" value="ECO:0007669"/>
    <property type="project" value="UniProtKB-KW"/>
</dbReference>
<keyword evidence="4 12" id="KW-0949">S-adenosyl-L-methionine</keyword>
<keyword evidence="5 12" id="KW-0819">tRNA processing</keyword>
<evidence type="ECO:0000256" key="4">
    <source>
        <dbReference type="ARBA" id="ARBA00022691"/>
    </source>
</evidence>
<dbReference type="InterPro" id="IPR007871">
    <property type="entry name" value="Methyltransferase_TRM13"/>
</dbReference>
<dbReference type="AlphaFoldDB" id="A0A8J2H9V2"/>
<dbReference type="PANTHER" id="PTHR12998">
    <property type="entry name" value="TRNA:M(4)X MODIFICATION ENZYME TRM13 HOMOLOG"/>
    <property type="match status" value="1"/>
</dbReference>
<evidence type="ECO:0000256" key="3">
    <source>
        <dbReference type="ARBA" id="ARBA00022679"/>
    </source>
</evidence>
<dbReference type="Pfam" id="PF05206">
    <property type="entry name" value="TRM13"/>
    <property type="match status" value="1"/>
</dbReference>
<accession>A0A8J2H9V2</accession>
<comment type="catalytic activity">
    <reaction evidence="10 12">
        <text>cytidine(4) in tRNA(Gly)(GCC) + S-adenosyl-L-methionine = 2'-O-methylcytidine(4) in tRNA(Gly)(GCC) + S-adenosyl-L-homocysteine + H(+)</text>
        <dbReference type="Rhea" id="RHEA:43192"/>
        <dbReference type="Rhea" id="RHEA-COMP:10399"/>
        <dbReference type="Rhea" id="RHEA-COMP:10400"/>
        <dbReference type="ChEBI" id="CHEBI:15378"/>
        <dbReference type="ChEBI" id="CHEBI:57856"/>
        <dbReference type="ChEBI" id="CHEBI:59789"/>
        <dbReference type="ChEBI" id="CHEBI:74495"/>
        <dbReference type="ChEBI" id="CHEBI:82748"/>
        <dbReference type="EC" id="2.1.1.225"/>
    </reaction>
</comment>
<comment type="catalytic activity">
    <reaction evidence="11 12">
        <text>adenosine(4) in tRNA(His) + S-adenosyl-L-methionine = 2'-O-methyladenosine(4) in tRNA(His) + S-adenosyl-L-homocysteine + H(+)</text>
        <dbReference type="Rhea" id="RHEA:43196"/>
        <dbReference type="Rhea" id="RHEA-COMP:10401"/>
        <dbReference type="Rhea" id="RHEA-COMP:10402"/>
        <dbReference type="ChEBI" id="CHEBI:15378"/>
        <dbReference type="ChEBI" id="CHEBI:57856"/>
        <dbReference type="ChEBI" id="CHEBI:59789"/>
        <dbReference type="ChEBI" id="CHEBI:74411"/>
        <dbReference type="ChEBI" id="CHEBI:74477"/>
        <dbReference type="EC" id="2.1.1.225"/>
    </reaction>
</comment>
<evidence type="ECO:0000313" key="15">
    <source>
        <dbReference type="Proteomes" id="UP000786811"/>
    </source>
</evidence>
<proteinExistence type="inferred from homology"/>
<evidence type="ECO:0000256" key="2">
    <source>
        <dbReference type="ARBA" id="ARBA00022603"/>
    </source>
</evidence>
<sequence>MNSDHCKFFVERKKRFCRMTVKKGNEYCGEHMEKNVTEKTSKRIPCPLDDSHTCFESKLKQHLKVCNAKRLLDARPDCIVDGINSGDVDLQAPERIPLTLLDQSVIENVIKKVEAAAEKLSEVEELILQHSILDAEVNNSSYGNYLKKHLIQNSSLLAHLNRAGLLRENTCFIEFGAGKGQLIKNTKESTVILVDRSSHRHKNDNKLKTEDCSINIVRIRADIADLCLNKIKEVKSSKYTVGIAKHLCGAATDLTLRCLTNSTEDTEVSGLIIAFCCHHRCEYISYVGKKYLQECGFTPEEFPILCSIASWATCGYDKNRQASVTEKELSDEKRRETRESIGRKVKSLLNWGRIKYLESMGFDSKLYYYTYPEISLENMCVVATRKNS</sequence>
<dbReference type="EMBL" id="CAJNRD030001118">
    <property type="protein sequence ID" value="CAG5082522.1"/>
    <property type="molecule type" value="Genomic_DNA"/>
</dbReference>
<comment type="similarity">
    <text evidence="1 12">Belongs to the methyltransferase TRM13 family.</text>
</comment>
<evidence type="ECO:0000256" key="1">
    <source>
        <dbReference type="ARBA" id="ARBA00005265"/>
    </source>
</evidence>
<reference evidence="14" key="1">
    <citation type="submission" date="2021-04" db="EMBL/GenBank/DDBJ databases">
        <authorList>
            <person name="Chebbi M.A.C M."/>
        </authorList>
    </citation>
    <scope>NUCLEOTIDE SEQUENCE</scope>
</reference>
<keyword evidence="8 12" id="KW-0862">Zinc</keyword>
<evidence type="ECO:0000256" key="7">
    <source>
        <dbReference type="ARBA" id="ARBA00022771"/>
    </source>
</evidence>
<comment type="function">
    <text evidence="12">tRNA methylase which 2'-O-methylates cytidine(4) in tRNA(Pro) and tRNA(Gly)(GCC), and adenosine(4) in tRNA(His).</text>
</comment>
<dbReference type="Pfam" id="PF11722">
    <property type="entry name" value="zf-TRM13_CCCH"/>
    <property type="match status" value="1"/>
</dbReference>
<name>A0A8J2H9V2_COTCN</name>
<dbReference type="PANTHER" id="PTHR12998:SF0">
    <property type="entry name" value="TRNA:M(4)X MODIFICATION ENZYME TRM13 HOMOLOG"/>
    <property type="match status" value="1"/>
</dbReference>
<dbReference type="PROSITE" id="PS51800">
    <property type="entry name" value="ZF_CHHC_U11_48K"/>
    <property type="match status" value="1"/>
</dbReference>
<dbReference type="InterPro" id="IPR022776">
    <property type="entry name" value="TRM13/UPF0224_CHHC_Znf_dom"/>
</dbReference>
<evidence type="ECO:0000256" key="9">
    <source>
        <dbReference type="ARBA" id="ARBA00048165"/>
    </source>
</evidence>
<comment type="caution">
    <text evidence="14">The sequence shown here is derived from an EMBL/GenBank/DDBJ whole genome shotgun (WGS) entry which is preliminary data.</text>
</comment>
<protein>
    <recommendedName>
        <fullName evidence="12">tRNA:m(4)X modification enzyme TRM13</fullName>
        <ecNumber evidence="12">2.1.1.225</ecNumber>
    </recommendedName>
</protein>
<evidence type="ECO:0000256" key="12">
    <source>
        <dbReference type="RuleBase" id="RU367103"/>
    </source>
</evidence>
<keyword evidence="15" id="KW-1185">Reference proteome</keyword>
<gene>
    <name evidence="14" type="ORF">HICCMSTLAB_LOCUS3585</name>
</gene>
<dbReference type="InterPro" id="IPR021721">
    <property type="entry name" value="Znf_CCCH-type_TRM13"/>
</dbReference>
<organism evidence="14 15">
    <name type="scientific">Cotesia congregata</name>
    <name type="common">Parasitoid wasp</name>
    <name type="synonym">Apanteles congregatus</name>
    <dbReference type="NCBI Taxonomy" id="51543"/>
    <lineage>
        <taxon>Eukaryota</taxon>
        <taxon>Metazoa</taxon>
        <taxon>Ecdysozoa</taxon>
        <taxon>Arthropoda</taxon>
        <taxon>Hexapoda</taxon>
        <taxon>Insecta</taxon>
        <taxon>Pterygota</taxon>
        <taxon>Neoptera</taxon>
        <taxon>Endopterygota</taxon>
        <taxon>Hymenoptera</taxon>
        <taxon>Apocrita</taxon>
        <taxon>Ichneumonoidea</taxon>
        <taxon>Braconidae</taxon>
        <taxon>Microgastrinae</taxon>
        <taxon>Cotesia</taxon>
    </lineage>
</organism>
<evidence type="ECO:0000256" key="11">
    <source>
        <dbReference type="ARBA" id="ARBA00049393"/>
    </source>
</evidence>
<evidence type="ECO:0000313" key="14">
    <source>
        <dbReference type="EMBL" id="CAG5082522.1"/>
    </source>
</evidence>
<feature type="domain" description="CHHC U11-48K-type" evidence="13">
    <location>
        <begin position="43"/>
        <end position="70"/>
    </location>
</feature>
<evidence type="ECO:0000256" key="6">
    <source>
        <dbReference type="ARBA" id="ARBA00022723"/>
    </source>
</evidence>
<keyword evidence="7 12" id="KW-0863">Zinc-finger</keyword>
<dbReference type="GO" id="GO:0030488">
    <property type="term" value="P:tRNA methylation"/>
    <property type="evidence" value="ECO:0007669"/>
    <property type="project" value="InterPro"/>
</dbReference>
<comment type="catalytic activity">
    <reaction evidence="9 12">
        <text>cytidine(4) in tRNA(Pro) + S-adenosyl-L-methionine = 2'-O-methylcytidine(4) in tRNA(Pro) + S-adenosyl-L-homocysteine + H(+)</text>
        <dbReference type="Rhea" id="RHEA:32767"/>
        <dbReference type="Rhea" id="RHEA-COMP:10397"/>
        <dbReference type="Rhea" id="RHEA-COMP:10398"/>
        <dbReference type="ChEBI" id="CHEBI:15378"/>
        <dbReference type="ChEBI" id="CHEBI:57856"/>
        <dbReference type="ChEBI" id="CHEBI:59789"/>
        <dbReference type="ChEBI" id="CHEBI:74495"/>
        <dbReference type="ChEBI" id="CHEBI:82748"/>
        <dbReference type="EC" id="2.1.1.225"/>
    </reaction>
</comment>
<dbReference type="GO" id="GO:0106050">
    <property type="term" value="F:tRNA 2'-O-methyltransferase activity"/>
    <property type="evidence" value="ECO:0007669"/>
    <property type="project" value="UniProtKB-UniRule"/>
</dbReference>
<dbReference type="Proteomes" id="UP000786811">
    <property type="component" value="Unassembled WGS sequence"/>
</dbReference>
<dbReference type="EC" id="2.1.1.225" evidence="12"/>
<evidence type="ECO:0000256" key="5">
    <source>
        <dbReference type="ARBA" id="ARBA00022694"/>
    </source>
</evidence>
<dbReference type="InterPro" id="IPR039044">
    <property type="entry name" value="Trm13"/>
</dbReference>
<keyword evidence="2 12" id="KW-0489">Methyltransferase</keyword>
<evidence type="ECO:0000256" key="10">
    <source>
        <dbReference type="ARBA" id="ARBA00048635"/>
    </source>
</evidence>
<dbReference type="Pfam" id="PF05253">
    <property type="entry name" value="zf-U11-48K"/>
    <property type="match status" value="1"/>
</dbReference>